<feature type="transmembrane region" description="Helical" evidence="10">
    <location>
        <begin position="215"/>
        <end position="234"/>
    </location>
</feature>
<reference evidence="12" key="1">
    <citation type="submission" date="2022-11" db="UniProtKB">
        <authorList>
            <consortium name="WormBaseParasite"/>
        </authorList>
    </citation>
    <scope>IDENTIFICATION</scope>
</reference>
<keyword evidence="4 10" id="KW-0328">Glycosyltransferase</keyword>
<evidence type="ECO:0000256" key="6">
    <source>
        <dbReference type="ARBA" id="ARBA00022692"/>
    </source>
</evidence>
<keyword evidence="8 10" id="KW-1133">Transmembrane helix</keyword>
<evidence type="ECO:0000256" key="5">
    <source>
        <dbReference type="ARBA" id="ARBA00022679"/>
    </source>
</evidence>
<feature type="transmembrane region" description="Helical" evidence="10">
    <location>
        <begin position="15"/>
        <end position="37"/>
    </location>
</feature>
<evidence type="ECO:0000256" key="3">
    <source>
        <dbReference type="ARBA" id="ARBA00008715"/>
    </source>
</evidence>
<feature type="transmembrane region" description="Helical" evidence="10">
    <location>
        <begin position="176"/>
        <end position="195"/>
    </location>
</feature>
<evidence type="ECO:0000256" key="4">
    <source>
        <dbReference type="ARBA" id="ARBA00022676"/>
    </source>
</evidence>
<dbReference type="InterPro" id="IPR004856">
    <property type="entry name" value="Glyco_trans_ALG6/ALG8"/>
</dbReference>
<comment type="pathway">
    <text evidence="2 10">Protein modification; protein glycosylation.</text>
</comment>
<dbReference type="Proteomes" id="UP000887565">
    <property type="component" value="Unplaced"/>
</dbReference>
<keyword evidence="11" id="KW-1185">Reference proteome</keyword>
<dbReference type="EC" id="2.4.1.-" evidence="10"/>
<evidence type="ECO:0000256" key="7">
    <source>
        <dbReference type="ARBA" id="ARBA00022824"/>
    </source>
</evidence>
<evidence type="ECO:0000256" key="1">
    <source>
        <dbReference type="ARBA" id="ARBA00004477"/>
    </source>
</evidence>
<evidence type="ECO:0000256" key="10">
    <source>
        <dbReference type="RuleBase" id="RU363110"/>
    </source>
</evidence>
<organism evidence="11 12">
    <name type="scientific">Romanomermis culicivorax</name>
    <name type="common">Nematode worm</name>
    <dbReference type="NCBI Taxonomy" id="13658"/>
    <lineage>
        <taxon>Eukaryota</taxon>
        <taxon>Metazoa</taxon>
        <taxon>Ecdysozoa</taxon>
        <taxon>Nematoda</taxon>
        <taxon>Enoplea</taxon>
        <taxon>Dorylaimia</taxon>
        <taxon>Mermithida</taxon>
        <taxon>Mermithoidea</taxon>
        <taxon>Mermithidae</taxon>
        <taxon>Romanomermis</taxon>
    </lineage>
</organism>
<evidence type="ECO:0000256" key="9">
    <source>
        <dbReference type="ARBA" id="ARBA00023136"/>
    </source>
</evidence>
<keyword evidence="9 10" id="KW-0472">Membrane</keyword>
<keyword evidence="7 10" id="KW-0256">Endoplasmic reticulum</keyword>
<dbReference type="PANTHER" id="PTHR12413:SF1">
    <property type="entry name" value="DOLICHYL PYROPHOSPHATE MAN9GLCNAC2 ALPHA-1,3-GLUCOSYLTRANSFERASE"/>
    <property type="match status" value="1"/>
</dbReference>
<comment type="caution">
    <text evidence="10">Lacks conserved residue(s) required for the propagation of feature annotation.</text>
</comment>
<feature type="transmembrane region" description="Helical" evidence="10">
    <location>
        <begin position="85"/>
        <end position="106"/>
    </location>
</feature>
<evidence type="ECO:0000256" key="2">
    <source>
        <dbReference type="ARBA" id="ARBA00004922"/>
    </source>
</evidence>
<keyword evidence="6 10" id="KW-0812">Transmembrane</keyword>
<feature type="transmembrane region" description="Helical" evidence="10">
    <location>
        <begin position="243"/>
        <end position="265"/>
    </location>
</feature>
<accession>A0A915KT40</accession>
<sequence>MGDAKSSGPHNLESILLKFLKLSFTVIIAFLIIWWPFLKTFDGFVQVLIRIFPLARGIYEDKVANVWCSLSILIKWKLYFTNGNMALISSLTTVILTAPSVLMLIARPGIRQMKYASIVCSSAFFLFSFQVHEKSILLVALPVLMVYDEDPLYSGWFLIVSMLSLFPLAIKDELALTFLALYICYYVWLCDLNRFFRKNNTTRNESSLRVWMQVYTPQASFAIGLLLCVITLAVSPPSKYPDLYVVLNCLFCCFHFCLFFSYFYYKQYRIYLDGKFVDFHAENRRDSRRKKLK</sequence>
<keyword evidence="5 10" id="KW-0808">Transferase</keyword>
<evidence type="ECO:0000313" key="12">
    <source>
        <dbReference type="WBParaSite" id="nRc.2.0.1.t41285-RA"/>
    </source>
</evidence>
<proteinExistence type="inferred from homology"/>
<dbReference type="AlphaFoldDB" id="A0A915KT40"/>
<comment type="subcellular location">
    <subcellularLocation>
        <location evidence="1 10">Endoplasmic reticulum membrane</location>
        <topology evidence="1 10">Multi-pass membrane protein</topology>
    </subcellularLocation>
</comment>
<name>A0A915KT40_ROMCU</name>
<dbReference type="Pfam" id="PF03155">
    <property type="entry name" value="Alg6_Alg8"/>
    <property type="match status" value="1"/>
</dbReference>
<dbReference type="PANTHER" id="PTHR12413">
    <property type="entry name" value="DOLICHYL GLYCOSYLTRANSFERASE"/>
    <property type="match status" value="1"/>
</dbReference>
<dbReference type="WBParaSite" id="nRc.2.0.1.t41285-RA">
    <property type="protein sequence ID" value="nRc.2.0.1.t41285-RA"/>
    <property type="gene ID" value="nRc.2.0.1.g41285"/>
</dbReference>
<comment type="similarity">
    <text evidence="3 10">Belongs to the ALG6/ALG8 glucosyltransferase family.</text>
</comment>
<dbReference type="OMA" id="CLFYYPT"/>
<evidence type="ECO:0000313" key="11">
    <source>
        <dbReference type="Proteomes" id="UP000887565"/>
    </source>
</evidence>
<protein>
    <recommendedName>
        <fullName evidence="10">Alpha-1,3-glucosyltransferase</fullName>
        <ecNumber evidence="10">2.4.1.-</ecNumber>
    </recommendedName>
</protein>
<evidence type="ECO:0000256" key="8">
    <source>
        <dbReference type="ARBA" id="ARBA00022989"/>
    </source>
</evidence>
<dbReference type="GO" id="GO:0042281">
    <property type="term" value="F:dolichyl pyrophosphate Man9GlcNAc2 alpha-1,3-glucosyltransferase activity"/>
    <property type="evidence" value="ECO:0007669"/>
    <property type="project" value="TreeGrafter"/>
</dbReference>
<dbReference type="GO" id="GO:0005789">
    <property type="term" value="C:endoplasmic reticulum membrane"/>
    <property type="evidence" value="ECO:0007669"/>
    <property type="project" value="UniProtKB-SubCell"/>
</dbReference>
<feature type="transmembrane region" description="Helical" evidence="10">
    <location>
        <begin position="152"/>
        <end position="169"/>
    </location>
</feature>